<dbReference type="InterPro" id="IPR017907">
    <property type="entry name" value="Znf_RING_CS"/>
</dbReference>
<dbReference type="InterPro" id="IPR001841">
    <property type="entry name" value="Znf_RING"/>
</dbReference>
<proteinExistence type="predicted"/>
<dbReference type="PROSITE" id="PS50089">
    <property type="entry name" value="ZF_RING_2"/>
    <property type="match status" value="1"/>
</dbReference>
<dbReference type="Proteomes" id="UP000285301">
    <property type="component" value="Unassembled WGS sequence"/>
</dbReference>
<dbReference type="OrthoDB" id="6492466at2759"/>
<keyword evidence="2 4" id="KW-0863">Zinc-finger</keyword>
<feature type="non-terminal residue" evidence="6">
    <location>
        <position position="85"/>
    </location>
</feature>
<dbReference type="PANTHER" id="PTHR15315">
    <property type="entry name" value="RING FINGER PROTEIN 41, 151"/>
    <property type="match status" value="1"/>
</dbReference>
<evidence type="ECO:0000256" key="2">
    <source>
        <dbReference type="ARBA" id="ARBA00022771"/>
    </source>
</evidence>
<dbReference type="STRING" id="1965070.A0A3S3PMM9"/>
<dbReference type="SMART" id="SM00184">
    <property type="entry name" value="RING"/>
    <property type="match status" value="1"/>
</dbReference>
<keyword evidence="1" id="KW-0479">Metal-binding</keyword>
<evidence type="ECO:0000256" key="4">
    <source>
        <dbReference type="PROSITE-ProRule" id="PRU00175"/>
    </source>
</evidence>
<gene>
    <name evidence="6" type="ORF">B4U79_10464</name>
</gene>
<dbReference type="Pfam" id="PF13923">
    <property type="entry name" value="zf-C3HC4_2"/>
    <property type="match status" value="1"/>
</dbReference>
<dbReference type="EMBL" id="NCKU01005420">
    <property type="protein sequence ID" value="RWS04594.1"/>
    <property type="molecule type" value="Genomic_DNA"/>
</dbReference>
<dbReference type="InterPro" id="IPR013083">
    <property type="entry name" value="Znf_RING/FYVE/PHD"/>
</dbReference>
<organism evidence="6 7">
    <name type="scientific">Dinothrombium tinctorium</name>
    <dbReference type="NCBI Taxonomy" id="1965070"/>
    <lineage>
        <taxon>Eukaryota</taxon>
        <taxon>Metazoa</taxon>
        <taxon>Ecdysozoa</taxon>
        <taxon>Arthropoda</taxon>
        <taxon>Chelicerata</taxon>
        <taxon>Arachnida</taxon>
        <taxon>Acari</taxon>
        <taxon>Acariformes</taxon>
        <taxon>Trombidiformes</taxon>
        <taxon>Prostigmata</taxon>
        <taxon>Anystina</taxon>
        <taxon>Parasitengona</taxon>
        <taxon>Trombidioidea</taxon>
        <taxon>Trombidiidae</taxon>
        <taxon>Dinothrombium</taxon>
    </lineage>
</organism>
<sequence>MGYDISRFVTEVYDDLQCAICLNVLKDAVQTKYCAHAFCKECIDEWLQRKQMCPLDRKYLSREDLEQLPLMVRRMLDKLKIKCDY</sequence>
<evidence type="ECO:0000256" key="3">
    <source>
        <dbReference type="ARBA" id="ARBA00022833"/>
    </source>
</evidence>
<dbReference type="AlphaFoldDB" id="A0A3S3PMM9"/>
<name>A0A3S3PMM9_9ACAR</name>
<keyword evidence="3" id="KW-0862">Zinc</keyword>
<feature type="domain" description="RING-type" evidence="5">
    <location>
        <begin position="18"/>
        <end position="57"/>
    </location>
</feature>
<comment type="caution">
    <text evidence="6">The sequence shown here is derived from an EMBL/GenBank/DDBJ whole genome shotgun (WGS) entry which is preliminary data.</text>
</comment>
<evidence type="ECO:0000313" key="6">
    <source>
        <dbReference type="EMBL" id="RWS04594.1"/>
    </source>
</evidence>
<dbReference type="PANTHER" id="PTHR15315:SF26">
    <property type="entry name" value="E3 UBIQUITIN-PROTEIN LIGASE NRDP1"/>
    <property type="match status" value="1"/>
</dbReference>
<dbReference type="Gene3D" id="3.30.40.10">
    <property type="entry name" value="Zinc/RING finger domain, C3HC4 (zinc finger)"/>
    <property type="match status" value="1"/>
</dbReference>
<evidence type="ECO:0000313" key="7">
    <source>
        <dbReference type="Proteomes" id="UP000285301"/>
    </source>
</evidence>
<dbReference type="PROSITE" id="PS00518">
    <property type="entry name" value="ZF_RING_1"/>
    <property type="match status" value="1"/>
</dbReference>
<dbReference type="SUPFAM" id="SSF57850">
    <property type="entry name" value="RING/U-box"/>
    <property type="match status" value="1"/>
</dbReference>
<accession>A0A3S3PMM9</accession>
<reference evidence="6 7" key="1">
    <citation type="journal article" date="2018" name="Gigascience">
        <title>Genomes of trombidid mites reveal novel predicted allergens and laterally-transferred genes associated with secondary metabolism.</title>
        <authorList>
            <person name="Dong X."/>
            <person name="Chaisiri K."/>
            <person name="Xia D."/>
            <person name="Armstrong S.D."/>
            <person name="Fang Y."/>
            <person name="Donnelly M.J."/>
            <person name="Kadowaki T."/>
            <person name="McGarry J.W."/>
            <person name="Darby A.C."/>
            <person name="Makepeace B.L."/>
        </authorList>
    </citation>
    <scope>NUCLEOTIDE SEQUENCE [LARGE SCALE GENOMIC DNA]</scope>
    <source>
        <strain evidence="6">UoL-WK</strain>
    </source>
</reference>
<protein>
    <submittedName>
        <fullName evidence="6">E3 ubiquitin-protein ligase NRDP1-like protein</fullName>
    </submittedName>
</protein>
<evidence type="ECO:0000256" key="1">
    <source>
        <dbReference type="ARBA" id="ARBA00022723"/>
    </source>
</evidence>
<evidence type="ECO:0000259" key="5">
    <source>
        <dbReference type="PROSITE" id="PS50089"/>
    </source>
</evidence>
<dbReference type="GO" id="GO:0008270">
    <property type="term" value="F:zinc ion binding"/>
    <property type="evidence" value="ECO:0007669"/>
    <property type="project" value="UniProtKB-KW"/>
</dbReference>
<keyword evidence="7" id="KW-1185">Reference proteome</keyword>